<dbReference type="Proteomes" id="UP001165427">
    <property type="component" value="Unassembled WGS sequence"/>
</dbReference>
<gene>
    <name evidence="1" type="ORF">MRX98_03510</name>
</gene>
<reference evidence="1" key="1">
    <citation type="submission" date="2022-04" db="EMBL/GenBank/DDBJ databases">
        <title>Desulfatitalea alkaliphila sp. nov., a novel anaerobic sulfate-reducing bacterium isolated from terrestrial mud volcano, Taman Peninsula, Russia.</title>
        <authorList>
            <person name="Khomyakova M.A."/>
            <person name="Merkel A.Y."/>
            <person name="Slobodkin A.I."/>
        </authorList>
    </citation>
    <scope>NUCLEOTIDE SEQUENCE</scope>
    <source>
        <strain evidence="1">M08but</strain>
    </source>
</reference>
<evidence type="ECO:0000313" key="1">
    <source>
        <dbReference type="EMBL" id="MCJ8499629.1"/>
    </source>
</evidence>
<sequence>MAIDGEKIVQAVMEGSRIRESRGIIPLFGVYLSIFSTQYYNRINFDFEKRIKEVQGIKAAELLIQAAQECGYTTFQGVRNSWEWDEIVQPMIERKEDQLMGFVQVAVAFGWGDLQVQKLIPGSDLVIRVGDSYEAKGYVELNGIADTGKCYMLRGVTGAFMDLLYGEGYPEGCFTFSATEPLCRAKGDPYCEFVARKSLR</sequence>
<proteinExistence type="predicted"/>
<name>A0AA41R0G9_9BACT</name>
<comment type="caution">
    <text evidence="1">The sequence shown here is derived from an EMBL/GenBank/DDBJ whole genome shotgun (WGS) entry which is preliminary data.</text>
</comment>
<keyword evidence="2" id="KW-1185">Reference proteome</keyword>
<organism evidence="1 2">
    <name type="scientific">Desulfatitalea alkaliphila</name>
    <dbReference type="NCBI Taxonomy" id="2929485"/>
    <lineage>
        <taxon>Bacteria</taxon>
        <taxon>Pseudomonadati</taxon>
        <taxon>Thermodesulfobacteriota</taxon>
        <taxon>Desulfobacteria</taxon>
        <taxon>Desulfobacterales</taxon>
        <taxon>Desulfosarcinaceae</taxon>
        <taxon>Desulfatitalea</taxon>
    </lineage>
</organism>
<evidence type="ECO:0000313" key="2">
    <source>
        <dbReference type="Proteomes" id="UP001165427"/>
    </source>
</evidence>
<dbReference type="SUPFAM" id="SSF111126">
    <property type="entry name" value="Ligand-binding domain in the NO signalling and Golgi transport"/>
    <property type="match status" value="1"/>
</dbReference>
<dbReference type="EMBL" id="JALJRB010000002">
    <property type="protein sequence ID" value="MCJ8499629.1"/>
    <property type="molecule type" value="Genomic_DNA"/>
</dbReference>
<dbReference type="AlphaFoldDB" id="A0AA41R0G9"/>
<accession>A0AA41R0G9</accession>
<protein>
    <submittedName>
        <fullName evidence="1">4-vinyl reductase</fullName>
    </submittedName>
</protein>
<dbReference type="RefSeq" id="WP_246903024.1">
    <property type="nucleotide sequence ID" value="NZ_JALJRB010000002.1"/>
</dbReference>
<dbReference type="Gene3D" id="3.30.1380.20">
    <property type="entry name" value="Trafficking protein particle complex subunit 3"/>
    <property type="match status" value="1"/>
</dbReference>
<dbReference type="InterPro" id="IPR024096">
    <property type="entry name" value="NO_sig/Golgi_transp_ligand-bd"/>
</dbReference>